<evidence type="ECO:0000256" key="2">
    <source>
        <dbReference type="ARBA" id="ARBA00004664"/>
    </source>
</evidence>
<dbReference type="UniPathway" id="UPA00035">
    <property type="reaction ID" value="UER00042"/>
</dbReference>
<dbReference type="HAMAP" id="MF_00135">
    <property type="entry name" value="PRAI"/>
    <property type="match status" value="1"/>
</dbReference>
<dbReference type="Pfam" id="PF00697">
    <property type="entry name" value="PRAI"/>
    <property type="match status" value="1"/>
</dbReference>
<evidence type="ECO:0000256" key="3">
    <source>
        <dbReference type="ARBA" id="ARBA00007571"/>
    </source>
</evidence>
<dbReference type="InterPro" id="IPR013785">
    <property type="entry name" value="Aldolase_TIM"/>
</dbReference>
<dbReference type="EMBL" id="LXSG01000015">
    <property type="protein sequence ID" value="OAM21755.1"/>
    <property type="molecule type" value="Genomic_DNA"/>
</dbReference>
<dbReference type="STRING" id="539.A7P85_00245"/>
<evidence type="ECO:0000313" key="13">
    <source>
        <dbReference type="Proteomes" id="UP000077589"/>
    </source>
</evidence>
<dbReference type="OrthoDB" id="9796196at2"/>
<dbReference type="RefSeq" id="WP_049257820.1">
    <property type="nucleotide sequence ID" value="NZ_CAJPRZ010000011.1"/>
</dbReference>
<dbReference type="AlphaFoldDB" id="A0A1A9RPW3"/>
<evidence type="ECO:0000256" key="6">
    <source>
        <dbReference type="ARBA" id="ARBA00022605"/>
    </source>
</evidence>
<keyword evidence="6 10" id="KW-0028">Amino-acid biosynthesis</keyword>
<comment type="catalytic activity">
    <reaction evidence="1 10">
        <text>N-(5-phospho-beta-D-ribosyl)anthranilate = 1-(2-carboxyphenylamino)-1-deoxy-D-ribulose 5-phosphate</text>
        <dbReference type="Rhea" id="RHEA:21540"/>
        <dbReference type="ChEBI" id="CHEBI:18277"/>
        <dbReference type="ChEBI" id="CHEBI:58613"/>
        <dbReference type="EC" id="5.3.1.24"/>
    </reaction>
</comment>
<dbReference type="CDD" id="cd00405">
    <property type="entry name" value="PRAI"/>
    <property type="match status" value="1"/>
</dbReference>
<comment type="similarity">
    <text evidence="3 10">Belongs to the TrpF family.</text>
</comment>
<evidence type="ECO:0000256" key="1">
    <source>
        <dbReference type="ARBA" id="ARBA00001164"/>
    </source>
</evidence>
<dbReference type="Proteomes" id="UP000077589">
    <property type="component" value="Unassembled WGS sequence"/>
</dbReference>
<dbReference type="InterPro" id="IPR044643">
    <property type="entry name" value="TrpF_fam"/>
</dbReference>
<reference evidence="13" key="1">
    <citation type="submission" date="2016-05" db="EMBL/GenBank/DDBJ databases">
        <title>Draft genome of Corynebacterium afermentans subsp. afermentans LCDC 88199T.</title>
        <authorList>
            <person name="Bernier A.-M."/>
            <person name="Bernard K."/>
        </authorList>
    </citation>
    <scope>NUCLEOTIDE SEQUENCE [LARGE SCALE GENOMIC DNA]</scope>
    <source>
        <strain evidence="13">NML04-0072</strain>
    </source>
</reference>
<dbReference type="PANTHER" id="PTHR42894">
    <property type="entry name" value="N-(5'-PHOSPHORIBOSYL)ANTHRANILATE ISOMERASE"/>
    <property type="match status" value="1"/>
</dbReference>
<accession>A0A1A9RPW3</accession>
<dbReference type="Gene3D" id="3.20.20.70">
    <property type="entry name" value="Aldolase class I"/>
    <property type="match status" value="1"/>
</dbReference>
<comment type="pathway">
    <text evidence="2 10">Amino-acid biosynthesis; L-tryptophan biosynthesis; L-tryptophan from chorismate: step 3/5.</text>
</comment>
<evidence type="ECO:0000313" key="12">
    <source>
        <dbReference type="EMBL" id="OAM21755.1"/>
    </source>
</evidence>
<dbReference type="PANTHER" id="PTHR42894:SF1">
    <property type="entry name" value="N-(5'-PHOSPHORIBOSYL)ANTHRANILATE ISOMERASE"/>
    <property type="match status" value="1"/>
</dbReference>
<sequence length="203" mass="21746">MPKIKICGLTRPRDAQAAAELGADAVGLVFYAKSKRCVDAAQAAEIVATLPPEVAKVALFVNESAEQIRRILGAVPINVLQFHGDEAPEFCRQFGKPYWKAVRVQSAQDIAEAAERYADAAALLLDAHIEGQYGGTGQVFDWRLLPATMPLPWILSGGLHPGNVAAAVRQTGAAWLDVSSGVEQAPGIKSRDLMADFIRQARG</sequence>
<organism evidence="12 13">
    <name type="scientific">Eikenella corrodens</name>
    <dbReference type="NCBI Taxonomy" id="539"/>
    <lineage>
        <taxon>Bacteria</taxon>
        <taxon>Pseudomonadati</taxon>
        <taxon>Pseudomonadota</taxon>
        <taxon>Betaproteobacteria</taxon>
        <taxon>Neisseriales</taxon>
        <taxon>Neisseriaceae</taxon>
        <taxon>Eikenella</taxon>
    </lineage>
</organism>
<keyword evidence="9 10" id="KW-0413">Isomerase</keyword>
<dbReference type="GO" id="GO:0004640">
    <property type="term" value="F:phosphoribosylanthranilate isomerase activity"/>
    <property type="evidence" value="ECO:0007669"/>
    <property type="project" value="UniProtKB-UniRule"/>
</dbReference>
<keyword evidence="7 10" id="KW-0822">Tryptophan biosynthesis</keyword>
<dbReference type="InterPro" id="IPR011060">
    <property type="entry name" value="RibuloseP-bd_barrel"/>
</dbReference>
<evidence type="ECO:0000259" key="11">
    <source>
        <dbReference type="Pfam" id="PF00697"/>
    </source>
</evidence>
<dbReference type="NCBIfam" id="NF002298">
    <property type="entry name" value="PRK01222.1-4"/>
    <property type="match status" value="1"/>
</dbReference>
<evidence type="ECO:0000256" key="5">
    <source>
        <dbReference type="ARBA" id="ARBA00022272"/>
    </source>
</evidence>
<gene>
    <name evidence="10" type="primary">trpF</name>
    <name evidence="12" type="ORF">A7P90_02450</name>
</gene>
<proteinExistence type="inferred from homology"/>
<dbReference type="SUPFAM" id="SSF51366">
    <property type="entry name" value="Ribulose-phoshate binding barrel"/>
    <property type="match status" value="1"/>
</dbReference>
<protein>
    <recommendedName>
        <fullName evidence="5 10">N-(5'-phosphoribosyl)anthranilate isomerase</fullName>
        <shortName evidence="10">PRAI</shortName>
        <ecNumber evidence="4 10">5.3.1.24</ecNumber>
    </recommendedName>
</protein>
<evidence type="ECO:0000256" key="9">
    <source>
        <dbReference type="ARBA" id="ARBA00023235"/>
    </source>
</evidence>
<feature type="domain" description="N-(5'phosphoribosyl) anthranilate isomerase (PRAI)" evidence="11">
    <location>
        <begin position="4"/>
        <end position="199"/>
    </location>
</feature>
<evidence type="ECO:0000256" key="4">
    <source>
        <dbReference type="ARBA" id="ARBA00012572"/>
    </source>
</evidence>
<evidence type="ECO:0000256" key="10">
    <source>
        <dbReference type="HAMAP-Rule" id="MF_00135"/>
    </source>
</evidence>
<dbReference type="InterPro" id="IPR001240">
    <property type="entry name" value="PRAI_dom"/>
</dbReference>
<keyword evidence="8 10" id="KW-0057">Aromatic amino acid biosynthesis</keyword>
<evidence type="ECO:0000256" key="8">
    <source>
        <dbReference type="ARBA" id="ARBA00023141"/>
    </source>
</evidence>
<dbReference type="EC" id="5.3.1.24" evidence="4 10"/>
<evidence type="ECO:0000256" key="7">
    <source>
        <dbReference type="ARBA" id="ARBA00022822"/>
    </source>
</evidence>
<comment type="caution">
    <text evidence="12">The sequence shown here is derived from an EMBL/GenBank/DDBJ whole genome shotgun (WGS) entry which is preliminary data.</text>
</comment>
<dbReference type="GO" id="GO:0000162">
    <property type="term" value="P:L-tryptophan biosynthetic process"/>
    <property type="evidence" value="ECO:0007669"/>
    <property type="project" value="UniProtKB-UniRule"/>
</dbReference>
<dbReference type="FunFam" id="3.20.20.70:FF:000075">
    <property type="entry name" value="Tryptophan biosynthesis protein TRP1"/>
    <property type="match status" value="1"/>
</dbReference>
<name>A0A1A9RPW3_EIKCO</name>